<evidence type="ECO:0000313" key="1">
    <source>
        <dbReference type="EMBL" id="MZZ16663.1"/>
    </source>
</evidence>
<dbReference type="RefSeq" id="WP_123809509.1">
    <property type="nucleotide sequence ID" value="NZ_BSAO01000115.1"/>
</dbReference>
<sequence length="117" mass="12597">MSYHTRNRALTMTYDETLASYQRLLEANPGKAMQIGDDCYAVLINGTLCGAYTNLDGAVDLGTTFAFDREAWDAECECWEGDVSGMQTAFCIATPSLVALLPPAAGSNSPNQGEKEC</sequence>
<evidence type="ECO:0000313" key="3">
    <source>
        <dbReference type="Proteomes" id="UP000644192"/>
    </source>
</evidence>
<accession>A0A6B1YIH0</accession>
<dbReference type="AlphaFoldDB" id="A0A6B1YIH0"/>
<dbReference type="EMBL" id="WXZT01000029">
    <property type="protein sequence ID" value="MZZ16663.1"/>
    <property type="molecule type" value="Genomic_DNA"/>
</dbReference>
<dbReference type="Proteomes" id="UP000644192">
    <property type="component" value="Unassembled WGS sequence"/>
</dbReference>
<protein>
    <submittedName>
        <fullName evidence="1">Uncharacterized protein</fullName>
    </submittedName>
</protein>
<proteinExistence type="predicted"/>
<reference evidence="1" key="2">
    <citation type="submission" date="2020-01" db="EMBL/GenBank/DDBJ databases">
        <title>Bacteria Cultured from War Wounds Associated with the Conflict in Eastern Ukraine.</title>
        <authorList>
            <person name="Snesrud E."/>
            <person name="Galac M.R."/>
            <person name="Mc Gann P."/>
            <person name="Valentine K."/>
            <person name="Viacheslav K."/>
        </authorList>
    </citation>
    <scope>NUCLEOTIDE SEQUENCE</scope>
    <source>
        <strain evidence="1">VNMU148</strain>
    </source>
</reference>
<keyword evidence="2" id="KW-0614">Plasmid</keyword>
<dbReference type="EMBL" id="MN583270">
    <property type="protein sequence ID" value="QHU24582.1"/>
    <property type="molecule type" value="Genomic_DNA"/>
</dbReference>
<organism evidence="1 3">
    <name type="scientific">Pseudomonas aeruginosa</name>
    <dbReference type="NCBI Taxonomy" id="287"/>
    <lineage>
        <taxon>Bacteria</taxon>
        <taxon>Pseudomonadati</taxon>
        <taxon>Pseudomonadota</taxon>
        <taxon>Gammaproteobacteria</taxon>
        <taxon>Pseudomonadales</taxon>
        <taxon>Pseudomonadaceae</taxon>
        <taxon>Pseudomonas</taxon>
    </lineage>
</organism>
<evidence type="ECO:0000313" key="2">
    <source>
        <dbReference type="EMBL" id="QHU24582.1"/>
    </source>
</evidence>
<reference evidence="2" key="1">
    <citation type="submission" date="2019-10" db="EMBL/GenBank/DDBJ databases">
        <title>Extensively Drug-Resistant Pseudomonas aeruginosa ST664 clone carrying KPC-2-encoding megaplasmid in a burn clinic.</title>
        <authorList>
            <person name="Li Z."/>
            <person name="Cai Z."/>
            <person name="Cai Z."/>
            <person name="Zhang Y."/>
            <person name="Fu T."/>
            <person name="Jin Y."/>
            <person name="Cheng Z."/>
            <person name="Jin S."/>
            <person name="Wu W."/>
            <person name="Yang L."/>
            <person name="Bai F."/>
        </authorList>
    </citation>
    <scope>NUCLEOTIDE SEQUENCE</scope>
    <source>
        <strain evidence="2">NK546</strain>
        <plasmid evidence="2">pNK546b</plasmid>
    </source>
</reference>
<gene>
    <name evidence="1" type="ORF">GUL26_30810</name>
</gene>
<geneLocation type="plasmid" evidence="2">
    <name>pNK546b</name>
</geneLocation>
<name>A0A6B1YIH0_PSEAI</name>